<dbReference type="AlphaFoldDB" id="A0AAW1PXE9"/>
<protein>
    <submittedName>
        <fullName evidence="2">Uncharacterized protein</fullName>
    </submittedName>
</protein>
<evidence type="ECO:0000313" key="2">
    <source>
        <dbReference type="EMBL" id="KAK9813065.1"/>
    </source>
</evidence>
<evidence type="ECO:0000313" key="3">
    <source>
        <dbReference type="Proteomes" id="UP001489004"/>
    </source>
</evidence>
<feature type="region of interest" description="Disordered" evidence="1">
    <location>
        <begin position="68"/>
        <end position="94"/>
    </location>
</feature>
<evidence type="ECO:0000256" key="1">
    <source>
        <dbReference type="SAM" id="MobiDB-lite"/>
    </source>
</evidence>
<dbReference type="EMBL" id="JALJOR010000008">
    <property type="protein sequence ID" value="KAK9813065.1"/>
    <property type="molecule type" value="Genomic_DNA"/>
</dbReference>
<name>A0AAW1PXE9_9CHLO</name>
<gene>
    <name evidence="2" type="ORF">WJX72_008292</name>
</gene>
<organism evidence="2 3">
    <name type="scientific">[Myrmecia] bisecta</name>
    <dbReference type="NCBI Taxonomy" id="41462"/>
    <lineage>
        <taxon>Eukaryota</taxon>
        <taxon>Viridiplantae</taxon>
        <taxon>Chlorophyta</taxon>
        <taxon>core chlorophytes</taxon>
        <taxon>Trebouxiophyceae</taxon>
        <taxon>Trebouxiales</taxon>
        <taxon>Trebouxiaceae</taxon>
        <taxon>Myrmecia</taxon>
    </lineage>
</organism>
<accession>A0AAW1PXE9</accession>
<sequence length="94" mass="10215">MAMLQHAVCLAGGVILRSIKVPHRCARTTCKLSLARRKSLPQTAVSQMARQYSAAAGYSTLHPYRRPRLKGCPASGSHELPDENSGAQLAMNLR</sequence>
<keyword evidence="3" id="KW-1185">Reference proteome</keyword>
<reference evidence="2 3" key="1">
    <citation type="journal article" date="2024" name="Nat. Commun.">
        <title>Phylogenomics reveals the evolutionary origins of lichenization in chlorophyte algae.</title>
        <authorList>
            <person name="Puginier C."/>
            <person name="Libourel C."/>
            <person name="Otte J."/>
            <person name="Skaloud P."/>
            <person name="Haon M."/>
            <person name="Grisel S."/>
            <person name="Petersen M."/>
            <person name="Berrin J.G."/>
            <person name="Delaux P.M."/>
            <person name="Dal Grande F."/>
            <person name="Keller J."/>
        </authorList>
    </citation>
    <scope>NUCLEOTIDE SEQUENCE [LARGE SCALE GENOMIC DNA]</scope>
    <source>
        <strain evidence="2 3">SAG 2043</strain>
    </source>
</reference>
<proteinExistence type="predicted"/>
<comment type="caution">
    <text evidence="2">The sequence shown here is derived from an EMBL/GenBank/DDBJ whole genome shotgun (WGS) entry which is preliminary data.</text>
</comment>
<dbReference type="Proteomes" id="UP001489004">
    <property type="component" value="Unassembled WGS sequence"/>
</dbReference>